<dbReference type="EMBL" id="FONV01000009">
    <property type="protein sequence ID" value="SFF38347.1"/>
    <property type="molecule type" value="Genomic_DNA"/>
</dbReference>
<evidence type="ECO:0000313" key="3">
    <source>
        <dbReference type="Proteomes" id="UP000199645"/>
    </source>
</evidence>
<sequence length="90" mass="9348">MRHQPAITLAGMSGASKWTTSSGAKSNRPSSGRQDAGPAPEAGSGYGLTWQPRSASGQEAAFLLLAAISETARHQCLNPSTLMFVSKPMS</sequence>
<proteinExistence type="predicted"/>
<feature type="compositionally biased region" description="Polar residues" evidence="1">
    <location>
        <begin position="16"/>
        <end position="33"/>
    </location>
</feature>
<feature type="region of interest" description="Disordered" evidence="1">
    <location>
        <begin position="1"/>
        <end position="51"/>
    </location>
</feature>
<keyword evidence="3" id="KW-1185">Reference proteome</keyword>
<accession>A0A1I2IB59</accession>
<protein>
    <submittedName>
        <fullName evidence="2">Uncharacterized protein</fullName>
    </submittedName>
</protein>
<dbReference type="AlphaFoldDB" id="A0A1I2IB59"/>
<gene>
    <name evidence="2" type="ORF">SAMN05421541_109406</name>
</gene>
<organism evidence="2 3">
    <name type="scientific">Actinoplanes philippinensis</name>
    <dbReference type="NCBI Taxonomy" id="35752"/>
    <lineage>
        <taxon>Bacteria</taxon>
        <taxon>Bacillati</taxon>
        <taxon>Actinomycetota</taxon>
        <taxon>Actinomycetes</taxon>
        <taxon>Micromonosporales</taxon>
        <taxon>Micromonosporaceae</taxon>
        <taxon>Actinoplanes</taxon>
    </lineage>
</organism>
<evidence type="ECO:0000313" key="2">
    <source>
        <dbReference type="EMBL" id="SFF38347.1"/>
    </source>
</evidence>
<name>A0A1I2IB59_9ACTN</name>
<dbReference type="RefSeq" id="WP_093618223.1">
    <property type="nucleotide sequence ID" value="NZ_BOMT01000052.1"/>
</dbReference>
<dbReference type="Proteomes" id="UP000199645">
    <property type="component" value="Unassembled WGS sequence"/>
</dbReference>
<reference evidence="2 3" key="1">
    <citation type="submission" date="2016-10" db="EMBL/GenBank/DDBJ databases">
        <authorList>
            <person name="de Groot N.N."/>
        </authorList>
    </citation>
    <scope>NUCLEOTIDE SEQUENCE [LARGE SCALE GENOMIC DNA]</scope>
    <source>
        <strain evidence="2 3">DSM 43019</strain>
    </source>
</reference>
<evidence type="ECO:0000256" key="1">
    <source>
        <dbReference type="SAM" id="MobiDB-lite"/>
    </source>
</evidence>